<evidence type="ECO:0000313" key="3">
    <source>
        <dbReference type="Proteomes" id="UP001154078"/>
    </source>
</evidence>
<organism evidence="2 3">
    <name type="scientific">Brassicogethes aeneus</name>
    <name type="common">Rape pollen beetle</name>
    <name type="synonym">Meligethes aeneus</name>
    <dbReference type="NCBI Taxonomy" id="1431903"/>
    <lineage>
        <taxon>Eukaryota</taxon>
        <taxon>Metazoa</taxon>
        <taxon>Ecdysozoa</taxon>
        <taxon>Arthropoda</taxon>
        <taxon>Hexapoda</taxon>
        <taxon>Insecta</taxon>
        <taxon>Pterygota</taxon>
        <taxon>Neoptera</taxon>
        <taxon>Endopterygota</taxon>
        <taxon>Coleoptera</taxon>
        <taxon>Polyphaga</taxon>
        <taxon>Cucujiformia</taxon>
        <taxon>Nitidulidae</taxon>
        <taxon>Meligethinae</taxon>
        <taxon>Brassicogethes</taxon>
    </lineage>
</organism>
<reference evidence="2" key="1">
    <citation type="submission" date="2021-12" db="EMBL/GenBank/DDBJ databases">
        <authorList>
            <person name="King R."/>
        </authorList>
    </citation>
    <scope>NUCLEOTIDE SEQUENCE</scope>
</reference>
<accession>A0A9P0FDD4</accession>
<evidence type="ECO:0000313" key="2">
    <source>
        <dbReference type="EMBL" id="CAH0551267.1"/>
    </source>
</evidence>
<protein>
    <submittedName>
        <fullName evidence="2">Uncharacterized protein</fullName>
    </submittedName>
</protein>
<feature type="region of interest" description="Disordered" evidence="1">
    <location>
        <begin position="74"/>
        <end position="112"/>
    </location>
</feature>
<proteinExistence type="predicted"/>
<dbReference type="EMBL" id="OV121133">
    <property type="protein sequence ID" value="CAH0551267.1"/>
    <property type="molecule type" value="Genomic_DNA"/>
</dbReference>
<keyword evidence="3" id="KW-1185">Reference proteome</keyword>
<dbReference type="Proteomes" id="UP001154078">
    <property type="component" value="Chromosome 2"/>
</dbReference>
<feature type="compositionally biased region" description="Basic and acidic residues" evidence="1">
    <location>
        <begin position="74"/>
        <end position="89"/>
    </location>
</feature>
<gene>
    <name evidence="2" type="ORF">MELIAE_LOCUS3912</name>
</gene>
<name>A0A9P0FDD4_BRAAE</name>
<dbReference type="AlphaFoldDB" id="A0A9P0FDD4"/>
<evidence type="ECO:0000256" key="1">
    <source>
        <dbReference type="SAM" id="MobiDB-lite"/>
    </source>
</evidence>
<sequence>MSDDVIEFSEQYFNIEVIRNVHWVPSIACTSCIVTLRKWAKGEVESMPFGIPMVWTDPGNHEVDQCYVCVNKNSKVEQSRKSSRRERASIGEGGPCEDAFIKLTGTNTWPPF</sequence>
<dbReference type="OrthoDB" id="63267at2759"/>